<keyword evidence="6" id="KW-1185">Reference proteome</keyword>
<dbReference type="EMBL" id="CP036339">
    <property type="protein sequence ID" value="QDT74173.1"/>
    <property type="molecule type" value="Genomic_DNA"/>
</dbReference>
<gene>
    <name evidence="5" type="ORF">I41_33680</name>
</gene>
<name>A0A517U0N8_9BACT</name>
<keyword evidence="4" id="KW-0732">Signal</keyword>
<dbReference type="InterPro" id="IPR006059">
    <property type="entry name" value="SBP"/>
</dbReference>
<dbReference type="SUPFAM" id="SSF53850">
    <property type="entry name" value="Periplasmic binding protein-like II"/>
    <property type="match status" value="1"/>
</dbReference>
<organism evidence="5 6">
    <name type="scientific">Lacipirellula limnantheis</name>
    <dbReference type="NCBI Taxonomy" id="2528024"/>
    <lineage>
        <taxon>Bacteria</taxon>
        <taxon>Pseudomonadati</taxon>
        <taxon>Planctomycetota</taxon>
        <taxon>Planctomycetia</taxon>
        <taxon>Pirellulales</taxon>
        <taxon>Lacipirellulaceae</taxon>
        <taxon>Lacipirellula</taxon>
    </lineage>
</organism>
<proteinExistence type="inferred from homology"/>
<evidence type="ECO:0000256" key="1">
    <source>
        <dbReference type="ARBA" id="ARBA00004418"/>
    </source>
</evidence>
<dbReference type="Proteomes" id="UP000317909">
    <property type="component" value="Chromosome"/>
</dbReference>
<dbReference type="PANTHER" id="PTHR43649">
    <property type="entry name" value="ARABINOSE-BINDING PROTEIN-RELATED"/>
    <property type="match status" value="1"/>
</dbReference>
<evidence type="ECO:0000256" key="2">
    <source>
        <dbReference type="ARBA" id="ARBA00008520"/>
    </source>
</evidence>
<dbReference type="PANTHER" id="PTHR43649:SF34">
    <property type="entry name" value="ABC TRANSPORTER PERIPLASMIC-BINDING PROTEIN YCJN-RELATED"/>
    <property type="match status" value="1"/>
</dbReference>
<protein>
    <submittedName>
        <fullName evidence="5">Putative ABC transporter-binding protein</fullName>
    </submittedName>
</protein>
<accession>A0A517U0N8</accession>
<evidence type="ECO:0000256" key="4">
    <source>
        <dbReference type="ARBA" id="ARBA00022729"/>
    </source>
</evidence>
<dbReference type="Gene3D" id="3.40.190.10">
    <property type="entry name" value="Periplasmic binding protein-like II"/>
    <property type="match status" value="2"/>
</dbReference>
<comment type="subcellular location">
    <subcellularLocation>
        <location evidence="1">Periplasm</location>
    </subcellularLocation>
</comment>
<evidence type="ECO:0000313" key="6">
    <source>
        <dbReference type="Proteomes" id="UP000317909"/>
    </source>
</evidence>
<dbReference type="AlphaFoldDB" id="A0A517U0N8"/>
<dbReference type="KEGG" id="llh:I41_33680"/>
<dbReference type="Pfam" id="PF01547">
    <property type="entry name" value="SBP_bac_1"/>
    <property type="match status" value="1"/>
</dbReference>
<keyword evidence="3" id="KW-0813">Transport</keyword>
<sequence length="447" mass="49866">MAHLYEHLRSGRLQNACALHATVAIVLLTGGCRKVQEPKTVVDFWAMGAEGERALPLIEAFEAAHPAIDVRVQQVPWNAAHEKLLTAFAGNSLPDVCQLGNTWIAEFEALGALADLTDRVTASEAAGLIDPDDFFPGVWQGNVIGGRIRGLPWYVDTRLLFVRTDLLKQAGHADLPRTWNEWMQAMRDVQAIQAAGSYAMLAPTNEFETPIILGMQAGSAMLRDDGRYGDFGGAEFKRAFEFYVNIFREGLAPKDSNSMISNVAQEFERGTFAFYVTGPWNVQGFRDRLSPRLEGKWTTCPWPSPDDSWPGVAIAGGSSLVLFENSSDERRREASWQLLEFLAQPRQQVSFTLCTGNLPPGAKAWEQSGMRNDPLFAGFYEQLQNVRPVPPAPEWEHIVTGELVKRADAAINGRQTVDEALAELDQRVDEILEKRRWILDRQARLQQ</sequence>
<reference evidence="5 6" key="1">
    <citation type="submission" date="2019-02" db="EMBL/GenBank/DDBJ databases">
        <title>Deep-cultivation of Planctomycetes and their phenomic and genomic characterization uncovers novel biology.</title>
        <authorList>
            <person name="Wiegand S."/>
            <person name="Jogler M."/>
            <person name="Boedeker C."/>
            <person name="Pinto D."/>
            <person name="Vollmers J."/>
            <person name="Rivas-Marin E."/>
            <person name="Kohn T."/>
            <person name="Peeters S.H."/>
            <person name="Heuer A."/>
            <person name="Rast P."/>
            <person name="Oberbeckmann S."/>
            <person name="Bunk B."/>
            <person name="Jeske O."/>
            <person name="Meyerdierks A."/>
            <person name="Storesund J.E."/>
            <person name="Kallscheuer N."/>
            <person name="Luecker S."/>
            <person name="Lage O.M."/>
            <person name="Pohl T."/>
            <person name="Merkel B.J."/>
            <person name="Hornburger P."/>
            <person name="Mueller R.-W."/>
            <person name="Bruemmer F."/>
            <person name="Labrenz M."/>
            <person name="Spormann A.M."/>
            <person name="Op den Camp H."/>
            <person name="Overmann J."/>
            <person name="Amann R."/>
            <person name="Jetten M.S.M."/>
            <person name="Mascher T."/>
            <person name="Medema M.H."/>
            <person name="Devos D.P."/>
            <person name="Kaster A.-K."/>
            <person name="Ovreas L."/>
            <person name="Rohde M."/>
            <person name="Galperin M.Y."/>
            <person name="Jogler C."/>
        </authorList>
    </citation>
    <scope>NUCLEOTIDE SEQUENCE [LARGE SCALE GENOMIC DNA]</scope>
    <source>
        <strain evidence="5 6">I41</strain>
    </source>
</reference>
<dbReference type="GO" id="GO:0042597">
    <property type="term" value="C:periplasmic space"/>
    <property type="evidence" value="ECO:0007669"/>
    <property type="project" value="UniProtKB-SubCell"/>
</dbReference>
<dbReference type="CDD" id="cd14747">
    <property type="entry name" value="PBP2_MalE"/>
    <property type="match status" value="1"/>
</dbReference>
<comment type="similarity">
    <text evidence="2">Belongs to the bacterial solute-binding protein 1 family.</text>
</comment>
<evidence type="ECO:0000313" key="5">
    <source>
        <dbReference type="EMBL" id="QDT74173.1"/>
    </source>
</evidence>
<dbReference type="InterPro" id="IPR050490">
    <property type="entry name" value="Bact_solute-bd_prot1"/>
</dbReference>
<evidence type="ECO:0000256" key="3">
    <source>
        <dbReference type="ARBA" id="ARBA00022448"/>
    </source>
</evidence>